<evidence type="ECO:0000259" key="5">
    <source>
        <dbReference type="PROSITE" id="PS50011"/>
    </source>
</evidence>
<dbReference type="InterPro" id="IPR050339">
    <property type="entry name" value="CC_SR_Kinase"/>
</dbReference>
<dbReference type="Gene3D" id="1.10.510.10">
    <property type="entry name" value="Transferase(Phosphotransferase) domain 1"/>
    <property type="match status" value="1"/>
</dbReference>
<keyword evidence="1" id="KW-0808">Transferase</keyword>
<dbReference type="SUPFAM" id="SSF56112">
    <property type="entry name" value="Protein kinase-like (PK-like)"/>
    <property type="match status" value="1"/>
</dbReference>
<proteinExistence type="predicted"/>
<keyword evidence="4" id="KW-0067">ATP-binding</keyword>
<sequence length="80" mass="9234">MIIVQVLEGLKVMHRNGFAHRDPKPQDIFVIEKELYFWVKLGDIGITKRILDNQTFLKTEVGTRGYLAPKVLGYVEEETS</sequence>
<gene>
    <name evidence="6" type="ORF">N7G274_010321</name>
</gene>
<keyword evidence="2" id="KW-0547">Nucleotide-binding</keyword>
<name>A0ABR3ZTQ2_9LECA</name>
<feature type="domain" description="Protein kinase" evidence="5">
    <location>
        <begin position="1"/>
        <end position="80"/>
    </location>
</feature>
<dbReference type="Pfam" id="PF00069">
    <property type="entry name" value="Pkinase"/>
    <property type="match status" value="1"/>
</dbReference>
<keyword evidence="7" id="KW-1185">Reference proteome</keyword>
<dbReference type="PROSITE" id="PS50011">
    <property type="entry name" value="PROTEIN_KINASE_DOM"/>
    <property type="match status" value="1"/>
</dbReference>
<evidence type="ECO:0000256" key="1">
    <source>
        <dbReference type="ARBA" id="ARBA00022679"/>
    </source>
</evidence>
<organism evidence="6 7">
    <name type="scientific">Stereocaulon virgatum</name>
    <dbReference type="NCBI Taxonomy" id="373712"/>
    <lineage>
        <taxon>Eukaryota</taxon>
        <taxon>Fungi</taxon>
        <taxon>Dikarya</taxon>
        <taxon>Ascomycota</taxon>
        <taxon>Pezizomycotina</taxon>
        <taxon>Lecanoromycetes</taxon>
        <taxon>OSLEUM clade</taxon>
        <taxon>Lecanoromycetidae</taxon>
        <taxon>Lecanorales</taxon>
        <taxon>Lecanorineae</taxon>
        <taxon>Stereocaulaceae</taxon>
        <taxon>Stereocaulon</taxon>
    </lineage>
</organism>
<protein>
    <recommendedName>
        <fullName evidence="5">Protein kinase domain-containing protein</fullName>
    </recommendedName>
</protein>
<evidence type="ECO:0000256" key="4">
    <source>
        <dbReference type="ARBA" id="ARBA00022840"/>
    </source>
</evidence>
<evidence type="ECO:0000256" key="2">
    <source>
        <dbReference type="ARBA" id="ARBA00022741"/>
    </source>
</evidence>
<evidence type="ECO:0000313" key="6">
    <source>
        <dbReference type="EMBL" id="KAL2036897.1"/>
    </source>
</evidence>
<dbReference type="Proteomes" id="UP001590950">
    <property type="component" value="Unassembled WGS sequence"/>
</dbReference>
<dbReference type="InterPro" id="IPR000719">
    <property type="entry name" value="Prot_kinase_dom"/>
</dbReference>
<evidence type="ECO:0000256" key="3">
    <source>
        <dbReference type="ARBA" id="ARBA00022777"/>
    </source>
</evidence>
<accession>A0ABR3ZTQ2</accession>
<keyword evidence="3" id="KW-0418">Kinase</keyword>
<comment type="caution">
    <text evidence="6">The sequence shown here is derived from an EMBL/GenBank/DDBJ whole genome shotgun (WGS) entry which is preliminary data.</text>
</comment>
<dbReference type="EMBL" id="JBEFKJ010000047">
    <property type="protein sequence ID" value="KAL2036897.1"/>
    <property type="molecule type" value="Genomic_DNA"/>
</dbReference>
<evidence type="ECO:0000313" key="7">
    <source>
        <dbReference type="Proteomes" id="UP001590950"/>
    </source>
</evidence>
<dbReference type="PANTHER" id="PTHR11042">
    <property type="entry name" value="EUKARYOTIC TRANSLATION INITIATION FACTOR 2-ALPHA KINASE EIF2-ALPHA KINASE -RELATED"/>
    <property type="match status" value="1"/>
</dbReference>
<reference evidence="6 7" key="1">
    <citation type="submission" date="2024-09" db="EMBL/GenBank/DDBJ databases">
        <title>Rethinking Asexuality: The Enigmatic Case of Functional Sexual Genes in Lepraria (Stereocaulaceae).</title>
        <authorList>
            <person name="Doellman M."/>
            <person name="Sun Y."/>
            <person name="Barcenas-Pena A."/>
            <person name="Lumbsch H.T."/>
            <person name="Grewe F."/>
        </authorList>
    </citation>
    <scope>NUCLEOTIDE SEQUENCE [LARGE SCALE GENOMIC DNA]</scope>
    <source>
        <strain evidence="6 7">Mercado 3170</strain>
    </source>
</reference>
<dbReference type="InterPro" id="IPR011009">
    <property type="entry name" value="Kinase-like_dom_sf"/>
</dbReference>